<keyword evidence="2" id="KW-1185">Reference proteome</keyword>
<reference evidence="1" key="2">
    <citation type="submission" date="2022-06" db="UniProtKB">
        <authorList>
            <consortium name="EnsemblPlants"/>
        </authorList>
    </citation>
    <scope>IDENTIFICATION</scope>
</reference>
<name>A0A8R7VBA7_TRIUA</name>
<dbReference type="AlphaFoldDB" id="A0A8R7VBA7"/>
<proteinExistence type="predicted"/>
<accession>A0A8R7VBA7</accession>
<evidence type="ECO:0000313" key="1">
    <source>
        <dbReference type="EnsemblPlants" id="TuG1812S0000465500.01.T02"/>
    </source>
</evidence>
<dbReference type="EnsemblPlants" id="TuG1812S0000465500.01.T02">
    <property type="protein sequence ID" value="TuG1812S0000465500.01.T02"/>
    <property type="gene ID" value="TuG1812S0000465500.01"/>
</dbReference>
<dbReference type="Proteomes" id="UP000015106">
    <property type="component" value="Unassembled WGS sequence"/>
</dbReference>
<evidence type="ECO:0000313" key="2">
    <source>
        <dbReference type="Proteomes" id="UP000015106"/>
    </source>
</evidence>
<sequence length="131" mass="15369">MWTARQISMARLLYNYSGRFQKFVEHMIYNNKIFCQAMDINNQSSKEIFMGDIQGSTRMCTVWHYPFVIEPLSHFGQQSVQAILGAFSQKLEFTTKRTSSNRRKGGHLFFLAPRCHTSIETSETHKKFVYK</sequence>
<organism evidence="1 2">
    <name type="scientific">Triticum urartu</name>
    <name type="common">Red wild einkorn</name>
    <name type="synonym">Crithodium urartu</name>
    <dbReference type="NCBI Taxonomy" id="4572"/>
    <lineage>
        <taxon>Eukaryota</taxon>
        <taxon>Viridiplantae</taxon>
        <taxon>Streptophyta</taxon>
        <taxon>Embryophyta</taxon>
        <taxon>Tracheophyta</taxon>
        <taxon>Spermatophyta</taxon>
        <taxon>Magnoliopsida</taxon>
        <taxon>Liliopsida</taxon>
        <taxon>Poales</taxon>
        <taxon>Poaceae</taxon>
        <taxon>BOP clade</taxon>
        <taxon>Pooideae</taxon>
        <taxon>Triticodae</taxon>
        <taxon>Triticeae</taxon>
        <taxon>Triticinae</taxon>
        <taxon>Triticum</taxon>
    </lineage>
</organism>
<reference evidence="2" key="1">
    <citation type="journal article" date="2013" name="Nature">
        <title>Draft genome of the wheat A-genome progenitor Triticum urartu.</title>
        <authorList>
            <person name="Ling H.Q."/>
            <person name="Zhao S."/>
            <person name="Liu D."/>
            <person name="Wang J."/>
            <person name="Sun H."/>
            <person name="Zhang C."/>
            <person name="Fan H."/>
            <person name="Li D."/>
            <person name="Dong L."/>
            <person name="Tao Y."/>
            <person name="Gao C."/>
            <person name="Wu H."/>
            <person name="Li Y."/>
            <person name="Cui Y."/>
            <person name="Guo X."/>
            <person name="Zheng S."/>
            <person name="Wang B."/>
            <person name="Yu K."/>
            <person name="Liang Q."/>
            <person name="Yang W."/>
            <person name="Lou X."/>
            <person name="Chen J."/>
            <person name="Feng M."/>
            <person name="Jian J."/>
            <person name="Zhang X."/>
            <person name="Luo G."/>
            <person name="Jiang Y."/>
            <person name="Liu J."/>
            <person name="Wang Z."/>
            <person name="Sha Y."/>
            <person name="Zhang B."/>
            <person name="Wu H."/>
            <person name="Tang D."/>
            <person name="Shen Q."/>
            <person name="Xue P."/>
            <person name="Zou S."/>
            <person name="Wang X."/>
            <person name="Liu X."/>
            <person name="Wang F."/>
            <person name="Yang Y."/>
            <person name="An X."/>
            <person name="Dong Z."/>
            <person name="Zhang K."/>
            <person name="Zhang X."/>
            <person name="Luo M.C."/>
            <person name="Dvorak J."/>
            <person name="Tong Y."/>
            <person name="Wang J."/>
            <person name="Yang H."/>
            <person name="Li Z."/>
            <person name="Wang D."/>
            <person name="Zhang A."/>
            <person name="Wang J."/>
        </authorList>
    </citation>
    <scope>NUCLEOTIDE SEQUENCE</scope>
    <source>
        <strain evidence="2">cv. G1812</strain>
    </source>
</reference>
<dbReference type="Gramene" id="TuG1812S0000465500.01.T02">
    <property type="protein sequence ID" value="TuG1812S0000465500.01.T02"/>
    <property type="gene ID" value="TuG1812S0000465500.01"/>
</dbReference>
<protein>
    <submittedName>
        <fullName evidence="1">Uncharacterized protein</fullName>
    </submittedName>
</protein>